<reference evidence="2 3" key="1">
    <citation type="journal article" date="2021" name="Int. J. Syst. Evol. Microbiol.">
        <title>Reticulibacter mediterranei gen. nov., sp. nov., within the new family Reticulibacteraceae fam. nov., and Ktedonospora formicarum gen. nov., sp. nov., Ktedonobacter robiniae sp. nov., Dictyobacter formicarum sp. nov. and Dictyobacter arantiisoli sp. nov., belonging to the class Ktedonobacteria.</title>
        <authorList>
            <person name="Yabe S."/>
            <person name="Zheng Y."/>
            <person name="Wang C.M."/>
            <person name="Sakai Y."/>
            <person name="Abe K."/>
            <person name="Yokota A."/>
            <person name="Donadio S."/>
            <person name="Cavaletti L."/>
            <person name="Monciardini P."/>
        </authorList>
    </citation>
    <scope>NUCLEOTIDE SEQUENCE [LARGE SCALE GENOMIC DNA]</scope>
    <source>
        <strain evidence="2 3">SOSP1-30</strain>
    </source>
</reference>
<protein>
    <submittedName>
        <fullName evidence="2">Uncharacterized protein</fullName>
    </submittedName>
</protein>
<comment type="caution">
    <text evidence="2">The sequence shown here is derived from an EMBL/GenBank/DDBJ whole genome shotgun (WGS) entry which is preliminary data.</text>
</comment>
<name>A0ABQ3UVS4_9CHLR</name>
<keyword evidence="1" id="KW-0472">Membrane</keyword>
<feature type="transmembrane region" description="Helical" evidence="1">
    <location>
        <begin position="98"/>
        <end position="116"/>
    </location>
</feature>
<keyword evidence="1" id="KW-1133">Transmembrane helix</keyword>
<dbReference type="EMBL" id="BNJG01000002">
    <property type="protein sequence ID" value="GHO56791.1"/>
    <property type="molecule type" value="Genomic_DNA"/>
</dbReference>
<dbReference type="InterPro" id="IPR046492">
    <property type="entry name" value="DUF6585"/>
</dbReference>
<dbReference type="RefSeq" id="WP_307811739.1">
    <property type="nucleotide sequence ID" value="NZ_BNJG01000002.1"/>
</dbReference>
<accession>A0ABQ3UVS4</accession>
<feature type="transmembrane region" description="Helical" evidence="1">
    <location>
        <begin position="30"/>
        <end position="53"/>
    </location>
</feature>
<proteinExistence type="predicted"/>
<dbReference type="Pfam" id="PF20226">
    <property type="entry name" value="DUF6585"/>
    <property type="match status" value="1"/>
</dbReference>
<keyword evidence="3" id="KW-1185">Reference proteome</keyword>
<evidence type="ECO:0000313" key="2">
    <source>
        <dbReference type="EMBL" id="GHO56791.1"/>
    </source>
</evidence>
<dbReference type="Proteomes" id="UP000654345">
    <property type="component" value="Unassembled WGS sequence"/>
</dbReference>
<keyword evidence="1" id="KW-0812">Transmembrane</keyword>
<organism evidence="2 3">
    <name type="scientific">Ktedonobacter robiniae</name>
    <dbReference type="NCBI Taxonomy" id="2778365"/>
    <lineage>
        <taxon>Bacteria</taxon>
        <taxon>Bacillati</taxon>
        <taxon>Chloroflexota</taxon>
        <taxon>Ktedonobacteria</taxon>
        <taxon>Ktedonobacterales</taxon>
        <taxon>Ktedonobacteraceae</taxon>
        <taxon>Ktedonobacter</taxon>
    </lineage>
</organism>
<sequence>MPNTLSEAIYREASEHHVGKPLKSYRNKRVLALLILALALFVITTCNIVFSIYDYHQWQSRAQSTDNFFRVCSTCIESNKESIQNIVNSTAQQMQTKIWISSLPLLVTLVLFLLYWPERKKRLYLCSEGLLFTTGKQTKVIRWDEVQEVTNDTTSCTLKRSDESAFSIEKGLINSELWRVIEDRLEERLRSRILERYERGETLNFGDILLDTRGIKRNGYTNTWHEIADARIEGQRIALKIGNEWERLPGKIPLARLCVEMIQHARIGV</sequence>
<evidence type="ECO:0000256" key="1">
    <source>
        <dbReference type="SAM" id="Phobius"/>
    </source>
</evidence>
<gene>
    <name evidence="2" type="ORF">KSB_52660</name>
</gene>
<evidence type="ECO:0000313" key="3">
    <source>
        <dbReference type="Proteomes" id="UP000654345"/>
    </source>
</evidence>